<dbReference type="EMBL" id="JAMSHJ010000005">
    <property type="protein sequence ID" value="KAI5404241.1"/>
    <property type="molecule type" value="Genomic_DNA"/>
</dbReference>
<dbReference type="FunFam" id="1.10.472.10:FF:000220">
    <property type="entry name" value="Cyclin superfamily protein, putative"/>
    <property type="match status" value="1"/>
</dbReference>
<dbReference type="Pfam" id="PF02984">
    <property type="entry name" value="Cyclin_C"/>
    <property type="match status" value="1"/>
</dbReference>
<evidence type="ECO:0000256" key="4">
    <source>
        <dbReference type="ARBA" id="ARBA00023127"/>
    </source>
</evidence>
<dbReference type="PIRSF" id="PIRSF001771">
    <property type="entry name" value="Cyclin_A_B_D_E"/>
    <property type="match status" value="1"/>
</dbReference>
<dbReference type="GO" id="GO:0016538">
    <property type="term" value="F:cyclin-dependent protein serine/threonine kinase regulator activity"/>
    <property type="evidence" value="ECO:0007669"/>
    <property type="project" value="InterPro"/>
</dbReference>
<dbReference type="InterPro" id="IPR048258">
    <property type="entry name" value="Cyclins_cyclin-box"/>
</dbReference>
<dbReference type="GO" id="GO:0044772">
    <property type="term" value="P:mitotic cell cycle phase transition"/>
    <property type="evidence" value="ECO:0007669"/>
    <property type="project" value="InterPro"/>
</dbReference>
<proteinExistence type="inferred from homology"/>
<evidence type="ECO:0000259" key="10">
    <source>
        <dbReference type="SMART" id="SM01332"/>
    </source>
</evidence>
<dbReference type="Gramene" id="PSAT_LOCUS23694_t1">
    <property type="protein sequence ID" value="CAL5204716.1"/>
    <property type="gene ID" value="PSAT_LOCUS23694"/>
</dbReference>
<dbReference type="InterPro" id="IPR046965">
    <property type="entry name" value="Cyclin_A/B-like"/>
</dbReference>
<evidence type="ECO:0000256" key="5">
    <source>
        <dbReference type="ARBA" id="ARBA00023306"/>
    </source>
</evidence>
<dbReference type="Gramene" id="Psat05G0140700-T1">
    <property type="protein sequence ID" value="KAI5404241.1"/>
    <property type="gene ID" value="KIW84_051407"/>
</dbReference>
<dbReference type="Proteomes" id="UP001058974">
    <property type="component" value="Chromosome 5"/>
</dbReference>
<dbReference type="SMART" id="SM01332">
    <property type="entry name" value="Cyclin_C"/>
    <property type="match status" value="1"/>
</dbReference>
<keyword evidence="3" id="KW-0132">Cell division</keyword>
<comment type="subunit">
    <text evidence="2">Interacts with the CDC2 protein kinase to form a serine/threonine kinase holoenzyme complex also known as maturation promoting factor (MPF). The cyclin subunit imparts substrate specificity to the complex.</text>
</comment>
<evidence type="ECO:0000313" key="12">
    <source>
        <dbReference type="Proteomes" id="UP001058974"/>
    </source>
</evidence>
<comment type="caution">
    <text evidence="11">The sequence shown here is derived from an EMBL/GenBank/DDBJ whole genome shotgun (WGS) entry which is preliminary data.</text>
</comment>
<evidence type="ECO:0000256" key="3">
    <source>
        <dbReference type="ARBA" id="ARBA00022618"/>
    </source>
</evidence>
<dbReference type="SMART" id="SM00385">
    <property type="entry name" value="CYCLIN"/>
    <property type="match status" value="2"/>
</dbReference>
<organism evidence="11 12">
    <name type="scientific">Pisum sativum</name>
    <name type="common">Garden pea</name>
    <name type="synonym">Lathyrus oleraceus</name>
    <dbReference type="NCBI Taxonomy" id="3888"/>
    <lineage>
        <taxon>Eukaryota</taxon>
        <taxon>Viridiplantae</taxon>
        <taxon>Streptophyta</taxon>
        <taxon>Embryophyta</taxon>
        <taxon>Tracheophyta</taxon>
        <taxon>Spermatophyta</taxon>
        <taxon>Magnoliopsida</taxon>
        <taxon>eudicotyledons</taxon>
        <taxon>Gunneridae</taxon>
        <taxon>Pentapetalae</taxon>
        <taxon>rosids</taxon>
        <taxon>fabids</taxon>
        <taxon>Fabales</taxon>
        <taxon>Fabaceae</taxon>
        <taxon>Papilionoideae</taxon>
        <taxon>50 kb inversion clade</taxon>
        <taxon>NPAAA clade</taxon>
        <taxon>Hologalegina</taxon>
        <taxon>IRL clade</taxon>
        <taxon>Fabeae</taxon>
        <taxon>Lathyrus</taxon>
    </lineage>
</organism>
<dbReference type="Pfam" id="PF00134">
    <property type="entry name" value="Cyclin_N"/>
    <property type="match status" value="1"/>
</dbReference>
<dbReference type="InterPro" id="IPR036915">
    <property type="entry name" value="Cyclin-like_sf"/>
</dbReference>
<evidence type="ECO:0000256" key="6">
    <source>
        <dbReference type="ARBA" id="ARBA00032263"/>
    </source>
</evidence>
<evidence type="ECO:0000313" key="11">
    <source>
        <dbReference type="EMBL" id="KAI5404241.1"/>
    </source>
</evidence>
<accession>A0A9D5ADV3</accession>
<dbReference type="PROSITE" id="PS00292">
    <property type="entry name" value="CYCLINS"/>
    <property type="match status" value="1"/>
</dbReference>
<reference evidence="11 12" key="1">
    <citation type="journal article" date="2022" name="Nat. Genet.">
        <title>Improved pea reference genome and pan-genome highlight genomic features and evolutionary characteristics.</title>
        <authorList>
            <person name="Yang T."/>
            <person name="Liu R."/>
            <person name="Luo Y."/>
            <person name="Hu S."/>
            <person name="Wang D."/>
            <person name="Wang C."/>
            <person name="Pandey M.K."/>
            <person name="Ge S."/>
            <person name="Xu Q."/>
            <person name="Li N."/>
            <person name="Li G."/>
            <person name="Huang Y."/>
            <person name="Saxena R.K."/>
            <person name="Ji Y."/>
            <person name="Li M."/>
            <person name="Yan X."/>
            <person name="He Y."/>
            <person name="Liu Y."/>
            <person name="Wang X."/>
            <person name="Xiang C."/>
            <person name="Varshney R.K."/>
            <person name="Ding H."/>
            <person name="Gao S."/>
            <person name="Zong X."/>
        </authorList>
    </citation>
    <scope>NUCLEOTIDE SEQUENCE [LARGE SCALE GENOMIC DNA]</scope>
    <source>
        <strain evidence="11 12">cv. Zhongwan 6</strain>
    </source>
</reference>
<evidence type="ECO:0000256" key="1">
    <source>
        <dbReference type="ARBA" id="ARBA00006955"/>
    </source>
</evidence>
<gene>
    <name evidence="11" type="ORF">KIW84_051407</name>
</gene>
<sequence length="340" mass="39022">MESDGSKMSTNTNQSPPVLVHKRQRVVLEEFPDLSVPPGYQPIQNSNLDEPIGNKSNVKRDNQQIDEPYVSDISLYLRMMEIEENRKPAVDYVENVQKHITTNMRATLVDWLVEVADEYKLLSETLHLAVSYIDRFLSIHSLNRSELQLLGVSAMLIASKYEETTPPKAADFCQSTNNTYSLHEVLEMEAQILKTLNYEMGNPNVVTFLRRFIAIASENRKTSNSQFENLCNYLADLSLLDYECIQFKPSTVAASVIFLAKFIIKPRVHPWTLSLYDSLVYGSDDLEDCVIILHDLYLSKRASSLKAIRDKYKKKKFKCVANLPSRPELPERYFEEVHGE</sequence>
<dbReference type="AlphaFoldDB" id="A0A9D5ADV3"/>
<keyword evidence="4 7" id="KW-0195">Cyclin</keyword>
<feature type="region of interest" description="Disordered" evidence="8">
    <location>
        <begin position="1"/>
        <end position="21"/>
    </location>
</feature>
<evidence type="ECO:0000256" key="8">
    <source>
        <dbReference type="SAM" id="MobiDB-lite"/>
    </source>
</evidence>
<comment type="similarity">
    <text evidence="1">Belongs to the cyclin family. Cyclin AB subfamily.</text>
</comment>
<feature type="domain" description="Cyclin-like" evidence="9">
    <location>
        <begin position="110"/>
        <end position="194"/>
    </location>
</feature>
<dbReference type="SUPFAM" id="SSF47954">
    <property type="entry name" value="Cyclin-like"/>
    <property type="match status" value="2"/>
</dbReference>
<name>A0A9D5ADV3_PEA</name>
<dbReference type="FunFam" id="1.10.472.10:FF:000001">
    <property type="entry name" value="G2/mitotic-specific cyclin"/>
    <property type="match status" value="1"/>
</dbReference>
<evidence type="ECO:0000256" key="7">
    <source>
        <dbReference type="RuleBase" id="RU000383"/>
    </source>
</evidence>
<dbReference type="PANTHER" id="PTHR10177">
    <property type="entry name" value="CYCLINS"/>
    <property type="match status" value="1"/>
</dbReference>
<feature type="domain" description="Cyclin-like" evidence="9">
    <location>
        <begin position="207"/>
        <end position="295"/>
    </location>
</feature>
<feature type="compositionally biased region" description="Polar residues" evidence="8">
    <location>
        <begin position="1"/>
        <end position="16"/>
    </location>
</feature>
<dbReference type="InterPro" id="IPR004367">
    <property type="entry name" value="Cyclin_C-dom"/>
</dbReference>
<dbReference type="OrthoDB" id="5590282at2759"/>
<evidence type="ECO:0000256" key="2">
    <source>
        <dbReference type="ARBA" id="ARBA00011177"/>
    </source>
</evidence>
<keyword evidence="5" id="KW-0131">Cell cycle</keyword>
<dbReference type="InterPro" id="IPR013763">
    <property type="entry name" value="Cyclin-like_dom"/>
</dbReference>
<dbReference type="GO" id="GO:0051301">
    <property type="term" value="P:cell division"/>
    <property type="evidence" value="ECO:0007669"/>
    <property type="project" value="UniProtKB-KW"/>
</dbReference>
<dbReference type="Gene3D" id="1.10.472.10">
    <property type="entry name" value="Cyclin-like"/>
    <property type="match status" value="2"/>
</dbReference>
<feature type="region of interest" description="Disordered" evidence="8">
    <location>
        <begin position="37"/>
        <end position="58"/>
    </location>
</feature>
<keyword evidence="12" id="KW-1185">Reference proteome</keyword>
<protein>
    <recommendedName>
        <fullName evidence="6">B-like cyclin</fullName>
    </recommendedName>
</protein>
<dbReference type="InterPro" id="IPR006671">
    <property type="entry name" value="Cyclin_N"/>
</dbReference>
<dbReference type="InterPro" id="IPR039361">
    <property type="entry name" value="Cyclin"/>
</dbReference>
<feature type="domain" description="Cyclin C-terminal" evidence="10">
    <location>
        <begin position="203"/>
        <end position="326"/>
    </location>
</feature>
<dbReference type="Gramene" id="Psat5g040280.1">
    <property type="protein sequence ID" value="Psat5g040280.1.cds"/>
    <property type="gene ID" value="Psat5g040280"/>
</dbReference>
<evidence type="ECO:0000259" key="9">
    <source>
        <dbReference type="SMART" id="SM00385"/>
    </source>
</evidence>